<name>A0A179BKJ8_ACIFR</name>
<dbReference type="EMBL" id="LVXZ01000045">
    <property type="protein sequence ID" value="OAP92202.1"/>
    <property type="molecule type" value="Genomic_DNA"/>
</dbReference>
<evidence type="ECO:0000256" key="5">
    <source>
        <dbReference type="ARBA" id="ARBA00022801"/>
    </source>
</evidence>
<dbReference type="EC" id="3.1.-.-" evidence="8"/>
<evidence type="ECO:0000256" key="4">
    <source>
        <dbReference type="ARBA" id="ARBA00022723"/>
    </source>
</evidence>
<dbReference type="AlphaFoldDB" id="A0A179BKJ8"/>
<evidence type="ECO:0000256" key="8">
    <source>
        <dbReference type="HAMAP-Rule" id="MF_00265"/>
    </source>
</evidence>
<dbReference type="InterPro" id="IPR050556">
    <property type="entry name" value="Type_II_TA_system_RNase"/>
</dbReference>
<dbReference type="PANTHER" id="PTHR33653">
    <property type="entry name" value="RIBONUCLEASE VAPC2"/>
    <property type="match status" value="1"/>
</dbReference>
<dbReference type="RefSeq" id="WP_064218461.1">
    <property type="nucleotide sequence ID" value="NZ_LVXZ01000045.1"/>
</dbReference>
<feature type="domain" description="PIN" evidence="9">
    <location>
        <begin position="8"/>
        <end position="128"/>
    </location>
</feature>
<keyword evidence="2 8" id="KW-1277">Toxin-antitoxin system</keyword>
<dbReference type="GO" id="GO:0000287">
    <property type="term" value="F:magnesium ion binding"/>
    <property type="evidence" value="ECO:0007669"/>
    <property type="project" value="UniProtKB-UniRule"/>
</dbReference>
<dbReference type="GO" id="GO:0016787">
    <property type="term" value="F:hydrolase activity"/>
    <property type="evidence" value="ECO:0007669"/>
    <property type="project" value="UniProtKB-KW"/>
</dbReference>
<dbReference type="InterPro" id="IPR022907">
    <property type="entry name" value="VapC_family"/>
</dbReference>
<dbReference type="CDD" id="cd18748">
    <property type="entry name" value="PIN_VapC4-5_FitB-like"/>
    <property type="match status" value="1"/>
</dbReference>
<feature type="binding site" evidence="8">
    <location>
        <position position="11"/>
    </location>
    <ligand>
        <name>Mg(2+)</name>
        <dbReference type="ChEBI" id="CHEBI:18420"/>
    </ligand>
</feature>
<evidence type="ECO:0000313" key="11">
    <source>
        <dbReference type="Proteomes" id="UP000078302"/>
    </source>
</evidence>
<evidence type="ECO:0000256" key="2">
    <source>
        <dbReference type="ARBA" id="ARBA00022649"/>
    </source>
</evidence>
<reference evidence="10 11" key="1">
    <citation type="submission" date="2016-04" db="EMBL/GenBank/DDBJ databases">
        <title>Acidithiobacillus ferrooxidans genome sequencing and assembly.</title>
        <authorList>
            <person name="Zhou Z."/>
        </authorList>
    </citation>
    <scope>NUCLEOTIDE SEQUENCE [LARGE SCALE GENOMIC DNA]</scope>
    <source>
        <strain evidence="10 11">BY0502</strain>
    </source>
</reference>
<comment type="function">
    <text evidence="8">Toxic component of a toxin-antitoxin (TA) system. An RNase.</text>
</comment>
<keyword evidence="8" id="KW-0800">Toxin</keyword>
<gene>
    <name evidence="8" type="primary">vapC</name>
    <name evidence="10" type="ORF">A4H96_04375</name>
</gene>
<evidence type="ECO:0000256" key="1">
    <source>
        <dbReference type="ARBA" id="ARBA00001946"/>
    </source>
</evidence>
<keyword evidence="3 8" id="KW-0540">Nuclease</keyword>
<comment type="similarity">
    <text evidence="7 8">Belongs to the PINc/VapC protein family.</text>
</comment>
<keyword evidence="11" id="KW-1185">Reference proteome</keyword>
<evidence type="ECO:0000256" key="6">
    <source>
        <dbReference type="ARBA" id="ARBA00022842"/>
    </source>
</evidence>
<accession>A0A179BKJ8</accession>
<evidence type="ECO:0000313" key="10">
    <source>
        <dbReference type="EMBL" id="OAP92202.1"/>
    </source>
</evidence>
<dbReference type="GO" id="GO:0004540">
    <property type="term" value="F:RNA nuclease activity"/>
    <property type="evidence" value="ECO:0007669"/>
    <property type="project" value="InterPro"/>
</dbReference>
<dbReference type="Pfam" id="PF01850">
    <property type="entry name" value="PIN"/>
    <property type="match status" value="1"/>
</dbReference>
<keyword evidence="6 8" id="KW-0460">Magnesium</keyword>
<dbReference type="SUPFAM" id="SSF88723">
    <property type="entry name" value="PIN domain-like"/>
    <property type="match status" value="1"/>
</dbReference>
<dbReference type="InterPro" id="IPR002716">
    <property type="entry name" value="PIN_dom"/>
</dbReference>
<dbReference type="HAMAP" id="MF_00265">
    <property type="entry name" value="VapC_Nob1"/>
    <property type="match status" value="1"/>
</dbReference>
<evidence type="ECO:0000259" key="9">
    <source>
        <dbReference type="Pfam" id="PF01850"/>
    </source>
</evidence>
<dbReference type="InterPro" id="IPR029060">
    <property type="entry name" value="PIN-like_dom_sf"/>
</dbReference>
<dbReference type="GO" id="GO:0090729">
    <property type="term" value="F:toxin activity"/>
    <property type="evidence" value="ECO:0007669"/>
    <property type="project" value="UniProtKB-KW"/>
</dbReference>
<dbReference type="Gene3D" id="3.40.50.1010">
    <property type="entry name" value="5'-nuclease"/>
    <property type="match status" value="1"/>
</dbReference>
<dbReference type="PANTHER" id="PTHR33653:SF1">
    <property type="entry name" value="RIBONUCLEASE VAPC2"/>
    <property type="match status" value="1"/>
</dbReference>
<evidence type="ECO:0000256" key="7">
    <source>
        <dbReference type="ARBA" id="ARBA00038093"/>
    </source>
</evidence>
<organism evidence="10 11">
    <name type="scientific">Acidithiobacillus ferrooxidans</name>
    <name type="common">Thiobacillus ferrooxidans</name>
    <dbReference type="NCBI Taxonomy" id="920"/>
    <lineage>
        <taxon>Bacteria</taxon>
        <taxon>Pseudomonadati</taxon>
        <taxon>Pseudomonadota</taxon>
        <taxon>Acidithiobacillia</taxon>
        <taxon>Acidithiobacillales</taxon>
        <taxon>Acidithiobacillaceae</taxon>
        <taxon>Acidithiobacillus</taxon>
    </lineage>
</organism>
<keyword evidence="5 8" id="KW-0378">Hydrolase</keyword>
<feature type="binding site" evidence="8">
    <location>
        <position position="102"/>
    </location>
    <ligand>
        <name>Mg(2+)</name>
        <dbReference type="ChEBI" id="CHEBI:18420"/>
    </ligand>
</feature>
<evidence type="ECO:0000256" key="3">
    <source>
        <dbReference type="ARBA" id="ARBA00022722"/>
    </source>
</evidence>
<keyword evidence="4 8" id="KW-0479">Metal-binding</keyword>
<comment type="cofactor">
    <cofactor evidence="1 8">
        <name>Mg(2+)</name>
        <dbReference type="ChEBI" id="CHEBI:18420"/>
    </cofactor>
</comment>
<protein>
    <recommendedName>
        <fullName evidence="8">Ribonuclease VapC</fullName>
        <shortName evidence="8">RNase VapC</shortName>
        <ecNumber evidence="8">3.1.-.-</ecNumber>
    </recommendedName>
    <alternativeName>
        <fullName evidence="8">Toxin VapC</fullName>
    </alternativeName>
</protein>
<proteinExistence type="inferred from homology"/>
<dbReference type="Proteomes" id="UP000078302">
    <property type="component" value="Unassembled WGS sequence"/>
</dbReference>
<comment type="caution">
    <text evidence="10">The sequence shown here is derived from an EMBL/GenBank/DDBJ whole genome shotgun (WGS) entry which is preliminary data.</text>
</comment>
<sequence length="137" mass="14625">MVSGTRRYLLDTNILSDLIRHPQGIVAQKITVVGEATVCTSIVVVCELRYGAAKKNSPRLTEQVNAVIAAMDVLPYDTPADQAYAEIRQHLAACGQPIGPNDLLIASHALAAKAILVSANVGGFSRVPGLIVHNWLQ</sequence>
<dbReference type="OrthoDB" id="9796690at2"/>